<comment type="subcellular location">
    <subcellularLocation>
        <location evidence="2">Membrane</location>
    </subcellularLocation>
</comment>
<evidence type="ECO:0000313" key="13">
    <source>
        <dbReference type="Proteomes" id="UP000521676"/>
    </source>
</evidence>
<evidence type="ECO:0000256" key="4">
    <source>
        <dbReference type="ARBA" id="ARBA00022553"/>
    </source>
</evidence>
<dbReference type="Pfam" id="PF00512">
    <property type="entry name" value="HisKA"/>
    <property type="match status" value="1"/>
</dbReference>
<dbReference type="InterPro" id="IPR003594">
    <property type="entry name" value="HATPase_dom"/>
</dbReference>
<dbReference type="FunFam" id="1.10.287.130:FF:000001">
    <property type="entry name" value="Two-component sensor histidine kinase"/>
    <property type="match status" value="1"/>
</dbReference>
<dbReference type="Pfam" id="PF00672">
    <property type="entry name" value="HAMP"/>
    <property type="match status" value="1"/>
</dbReference>
<dbReference type="PROSITE" id="PS50109">
    <property type="entry name" value="HIS_KIN"/>
    <property type="match status" value="1"/>
</dbReference>
<dbReference type="GO" id="GO:0000155">
    <property type="term" value="F:phosphorelay sensor kinase activity"/>
    <property type="evidence" value="ECO:0007669"/>
    <property type="project" value="InterPro"/>
</dbReference>
<organism evidence="12 13">
    <name type="scientific">Candidatus Chlorohelix allophototropha</name>
    <dbReference type="NCBI Taxonomy" id="3003348"/>
    <lineage>
        <taxon>Bacteria</taxon>
        <taxon>Bacillati</taxon>
        <taxon>Chloroflexota</taxon>
        <taxon>Chloroflexia</taxon>
        <taxon>Candidatus Chloroheliales</taxon>
        <taxon>Candidatus Chloroheliaceae</taxon>
        <taxon>Candidatus Chlorohelix</taxon>
    </lineage>
</organism>
<dbReference type="InterPro" id="IPR003661">
    <property type="entry name" value="HisK_dim/P_dom"/>
</dbReference>
<dbReference type="SMART" id="SM00304">
    <property type="entry name" value="HAMP"/>
    <property type="match status" value="1"/>
</dbReference>
<evidence type="ECO:0000256" key="6">
    <source>
        <dbReference type="ARBA" id="ARBA00022777"/>
    </source>
</evidence>
<evidence type="ECO:0000256" key="1">
    <source>
        <dbReference type="ARBA" id="ARBA00000085"/>
    </source>
</evidence>
<feature type="domain" description="HAMP" evidence="11">
    <location>
        <begin position="215"/>
        <end position="275"/>
    </location>
</feature>
<dbReference type="InterPro" id="IPR036097">
    <property type="entry name" value="HisK_dim/P_sf"/>
</dbReference>
<dbReference type="FunFam" id="3.30.565.10:FF:000006">
    <property type="entry name" value="Sensor histidine kinase WalK"/>
    <property type="match status" value="1"/>
</dbReference>
<feature type="domain" description="Histidine kinase" evidence="10">
    <location>
        <begin position="290"/>
        <end position="514"/>
    </location>
</feature>
<evidence type="ECO:0000259" key="11">
    <source>
        <dbReference type="PROSITE" id="PS50885"/>
    </source>
</evidence>
<protein>
    <recommendedName>
        <fullName evidence="3">histidine kinase</fullName>
        <ecNumber evidence="3">2.7.13.3</ecNumber>
    </recommendedName>
</protein>
<comment type="catalytic activity">
    <reaction evidence="1">
        <text>ATP + protein L-histidine = ADP + protein N-phospho-L-histidine.</text>
        <dbReference type="EC" id="2.7.13.3"/>
    </reaction>
</comment>
<comment type="caution">
    <text evidence="12">The sequence shown here is derived from an EMBL/GenBank/DDBJ whole genome shotgun (WGS) entry which is preliminary data.</text>
</comment>
<dbReference type="EMBL" id="JACATZ010000001">
    <property type="protein sequence ID" value="NWJ46004.1"/>
    <property type="molecule type" value="Genomic_DNA"/>
</dbReference>
<dbReference type="PRINTS" id="PR00344">
    <property type="entry name" value="BCTRLSENSOR"/>
</dbReference>
<keyword evidence="9" id="KW-0812">Transmembrane</keyword>
<dbReference type="InterPro" id="IPR036890">
    <property type="entry name" value="HATPase_C_sf"/>
</dbReference>
<dbReference type="PANTHER" id="PTHR43711:SF1">
    <property type="entry name" value="HISTIDINE KINASE 1"/>
    <property type="match status" value="1"/>
</dbReference>
<dbReference type="SUPFAM" id="SSF55874">
    <property type="entry name" value="ATPase domain of HSP90 chaperone/DNA topoisomerase II/histidine kinase"/>
    <property type="match status" value="1"/>
</dbReference>
<evidence type="ECO:0000256" key="3">
    <source>
        <dbReference type="ARBA" id="ARBA00012438"/>
    </source>
</evidence>
<dbReference type="SUPFAM" id="SSF158472">
    <property type="entry name" value="HAMP domain-like"/>
    <property type="match status" value="1"/>
</dbReference>
<dbReference type="Gene3D" id="6.10.340.10">
    <property type="match status" value="1"/>
</dbReference>
<dbReference type="SMART" id="SM00387">
    <property type="entry name" value="HATPase_c"/>
    <property type="match status" value="1"/>
</dbReference>
<dbReference type="SUPFAM" id="SSF47384">
    <property type="entry name" value="Homodimeric domain of signal transducing histidine kinase"/>
    <property type="match status" value="1"/>
</dbReference>
<feature type="transmembrane region" description="Helical" evidence="9">
    <location>
        <begin position="20"/>
        <end position="39"/>
    </location>
</feature>
<evidence type="ECO:0000256" key="8">
    <source>
        <dbReference type="ARBA" id="ARBA00023136"/>
    </source>
</evidence>
<evidence type="ECO:0000256" key="2">
    <source>
        <dbReference type="ARBA" id="ARBA00004370"/>
    </source>
</evidence>
<evidence type="ECO:0000256" key="5">
    <source>
        <dbReference type="ARBA" id="ARBA00022679"/>
    </source>
</evidence>
<reference evidence="12 13" key="1">
    <citation type="submission" date="2020-06" db="EMBL/GenBank/DDBJ databases">
        <title>Anoxygenic phototrophic Chloroflexota member uses a Type I reaction center.</title>
        <authorList>
            <person name="Tsuji J.M."/>
            <person name="Shaw N.A."/>
            <person name="Nagashima S."/>
            <person name="Venkiteswaran J."/>
            <person name="Schiff S.L."/>
            <person name="Hanada S."/>
            <person name="Tank M."/>
            <person name="Neufeld J.D."/>
        </authorList>
    </citation>
    <scope>NUCLEOTIDE SEQUENCE [LARGE SCALE GENOMIC DNA]</scope>
    <source>
        <strain evidence="12">L227-S17</strain>
    </source>
</reference>
<gene>
    <name evidence="12" type="ORF">HXX08_09015</name>
</gene>
<keyword evidence="7" id="KW-0902">Two-component regulatory system</keyword>
<dbReference type="Proteomes" id="UP000521676">
    <property type="component" value="Unassembled WGS sequence"/>
</dbReference>
<feature type="transmembrane region" description="Helical" evidence="9">
    <location>
        <begin position="193"/>
        <end position="214"/>
    </location>
</feature>
<keyword evidence="9" id="KW-1133">Transmembrane helix</keyword>
<dbReference type="CDD" id="cd06225">
    <property type="entry name" value="HAMP"/>
    <property type="match status" value="1"/>
</dbReference>
<dbReference type="CDD" id="cd00075">
    <property type="entry name" value="HATPase"/>
    <property type="match status" value="1"/>
</dbReference>
<accession>A0A8T7LVF1</accession>
<dbReference type="PANTHER" id="PTHR43711">
    <property type="entry name" value="TWO-COMPONENT HISTIDINE KINASE"/>
    <property type="match status" value="1"/>
</dbReference>
<name>A0A8T7LVF1_9CHLR</name>
<dbReference type="EC" id="2.7.13.3" evidence="3"/>
<keyword evidence="8 9" id="KW-0472">Membrane</keyword>
<dbReference type="AlphaFoldDB" id="A0A8T7LVF1"/>
<evidence type="ECO:0000256" key="9">
    <source>
        <dbReference type="SAM" id="Phobius"/>
    </source>
</evidence>
<evidence type="ECO:0000256" key="7">
    <source>
        <dbReference type="ARBA" id="ARBA00023012"/>
    </source>
</evidence>
<dbReference type="Gene3D" id="3.30.565.10">
    <property type="entry name" value="Histidine kinase-like ATPase, C-terminal domain"/>
    <property type="match status" value="1"/>
</dbReference>
<dbReference type="InterPro" id="IPR003660">
    <property type="entry name" value="HAMP_dom"/>
</dbReference>
<evidence type="ECO:0000313" key="12">
    <source>
        <dbReference type="EMBL" id="NWJ46004.1"/>
    </source>
</evidence>
<dbReference type="Pfam" id="PF02518">
    <property type="entry name" value="HATPase_c"/>
    <property type="match status" value="1"/>
</dbReference>
<dbReference type="InterPro" id="IPR004358">
    <property type="entry name" value="Sig_transdc_His_kin-like_C"/>
</dbReference>
<dbReference type="PROSITE" id="PS50885">
    <property type="entry name" value="HAMP"/>
    <property type="match status" value="1"/>
</dbReference>
<dbReference type="InterPro" id="IPR050736">
    <property type="entry name" value="Sensor_HK_Regulatory"/>
</dbReference>
<dbReference type="GO" id="GO:0016020">
    <property type="term" value="C:membrane"/>
    <property type="evidence" value="ECO:0007669"/>
    <property type="project" value="UniProtKB-SubCell"/>
</dbReference>
<dbReference type="InterPro" id="IPR005467">
    <property type="entry name" value="His_kinase_dom"/>
</dbReference>
<evidence type="ECO:0000259" key="10">
    <source>
        <dbReference type="PROSITE" id="PS50109"/>
    </source>
</evidence>
<dbReference type="Gene3D" id="1.10.287.130">
    <property type="match status" value="1"/>
</dbReference>
<sequence>MKWIKAGLGRFGTLRWRLTLFYTFLVATLVVGLGWFIYFRLESFLYDGLQNRMQDYAVTQTFLPARGGGNSGGGKGNSQPLPTLSELLATKPMGEIHPLVLNNLGEVIQPANTLFTLDPVSALPDAAQLSRATGGGFFFTTPLTASNESAQAYLYPIADKNGIVYSQPGVPMGYVLLTASLKSAQDLLSETRFLLLVGLVGVAFLAVLAGNPLARLGLRPLKKITAIARHTRSTDFSQRVPLPSGVSTKVSSRDEVWQLATEFNAMLDKIEEAFTAQQLSEARMRQFVADASHELRSPLTIVGGYLEVLSMGAKNDPERAEHIIASMQMEIERLSHLVVDLLLLTRLEADGESVLKLVPVELEELLTRTLENTKMLAGERNLTLEVDPKTTPVWVRADADQLYRVLVNLIDNAVRYTEPQGHIRLALGLEKTATNEEWVTIRVSDDGCGIASEQLSHIFNRFYRADQSRTRQTGNAGLGLAISKGIIEGHGGKIKVESTIGKGASFIILLPLLGLESETDNEQPSLSTFLI</sequence>
<proteinExistence type="predicted"/>
<dbReference type="CDD" id="cd00082">
    <property type="entry name" value="HisKA"/>
    <property type="match status" value="1"/>
</dbReference>
<keyword evidence="6" id="KW-0418">Kinase</keyword>
<keyword evidence="4" id="KW-0597">Phosphoprotein</keyword>
<keyword evidence="5" id="KW-0808">Transferase</keyword>
<dbReference type="SMART" id="SM00388">
    <property type="entry name" value="HisKA"/>
    <property type="match status" value="1"/>
</dbReference>